<proteinExistence type="predicted"/>
<dbReference type="STRING" id="31246.A0A183PHJ4"/>
<name>A0A183PHJ4_9TREM</name>
<protein>
    <submittedName>
        <fullName evidence="1">Uncharacterized protein</fullName>
    </submittedName>
</protein>
<dbReference type="AlphaFoldDB" id="A0A183PHJ4"/>
<organism evidence="1 2">
    <name type="scientific">Schistosoma mattheei</name>
    <dbReference type="NCBI Taxonomy" id="31246"/>
    <lineage>
        <taxon>Eukaryota</taxon>
        <taxon>Metazoa</taxon>
        <taxon>Spiralia</taxon>
        <taxon>Lophotrochozoa</taxon>
        <taxon>Platyhelminthes</taxon>
        <taxon>Trematoda</taxon>
        <taxon>Digenea</taxon>
        <taxon>Strigeidida</taxon>
        <taxon>Schistosomatoidea</taxon>
        <taxon>Schistosomatidae</taxon>
        <taxon>Schistosoma</taxon>
    </lineage>
</organism>
<dbReference type="InterPro" id="IPR036691">
    <property type="entry name" value="Endo/exonu/phosph_ase_sf"/>
</dbReference>
<reference evidence="1 2" key="1">
    <citation type="submission" date="2018-11" db="EMBL/GenBank/DDBJ databases">
        <authorList>
            <consortium name="Pathogen Informatics"/>
        </authorList>
    </citation>
    <scope>NUCLEOTIDE SEQUENCE [LARGE SCALE GENOMIC DNA]</scope>
    <source>
        <strain>Denwood</strain>
        <strain evidence="2">Zambia</strain>
    </source>
</reference>
<dbReference type="Gene3D" id="3.60.10.10">
    <property type="entry name" value="Endonuclease/exonuclease/phosphatase"/>
    <property type="match status" value="1"/>
</dbReference>
<accession>A0A183PHJ4</accession>
<dbReference type="EMBL" id="UZAL01033949">
    <property type="protein sequence ID" value="VDP64423.1"/>
    <property type="molecule type" value="Genomic_DNA"/>
</dbReference>
<sequence length="147" mass="16372">MLLYCDHEKENALHTQGVALMSSKDGLKALTGSYGSKVIKASSKTKKEGIVTNVVQCYAPTSDNTEQYEDQFYEGLQSIVEKCSRKDLTILMGGLNFDVRIENTRYEDITGRHELGEGDENDGIFSDLSAFKKMVIGGTTHHNKHIH</sequence>
<gene>
    <name evidence="1" type="ORF">SMTD_LOCUS13830</name>
</gene>
<keyword evidence="2" id="KW-1185">Reference proteome</keyword>
<evidence type="ECO:0000313" key="2">
    <source>
        <dbReference type="Proteomes" id="UP000269396"/>
    </source>
</evidence>
<evidence type="ECO:0000313" key="1">
    <source>
        <dbReference type="EMBL" id="VDP64423.1"/>
    </source>
</evidence>
<dbReference type="Proteomes" id="UP000269396">
    <property type="component" value="Unassembled WGS sequence"/>
</dbReference>